<name>A0A166D5J6_9EURY</name>
<protein>
    <recommendedName>
        <fullName evidence="3">DUF4367 domain-containing protein</fullName>
    </recommendedName>
</protein>
<comment type="caution">
    <text evidence="1">The sequence shown here is derived from an EMBL/GenBank/DDBJ whole genome shotgun (WGS) entry which is preliminary data.</text>
</comment>
<evidence type="ECO:0000313" key="2">
    <source>
        <dbReference type="Proteomes" id="UP000077275"/>
    </source>
</evidence>
<proteinExistence type="predicted"/>
<dbReference type="AlphaFoldDB" id="A0A166D5J6"/>
<dbReference type="Proteomes" id="UP000077275">
    <property type="component" value="Unassembled WGS sequence"/>
</dbReference>
<sequence>MESKGKKFLTVFLGVVVLLCLILAVFTFNFVEDHQMKYKSETIGGYTFNIPEEFKLESEDSSNNSYAKIYSNEQASLGILVRKNINLSEKEILYQYNVSNYTNVKFSYLKGYKTEKYSFVNYYFKINNDLILIDFINLKNTNILVEKILKNIS</sequence>
<dbReference type="PATRIC" id="fig|47311.3.peg.1831"/>
<dbReference type="OrthoDB" id="385129at2157"/>
<organism evidence="1 2">
    <name type="scientific">Methanobrevibacter cuticularis</name>
    <dbReference type="NCBI Taxonomy" id="47311"/>
    <lineage>
        <taxon>Archaea</taxon>
        <taxon>Methanobacteriati</taxon>
        <taxon>Methanobacteriota</taxon>
        <taxon>Methanomada group</taxon>
        <taxon>Methanobacteria</taxon>
        <taxon>Methanobacteriales</taxon>
        <taxon>Methanobacteriaceae</taxon>
        <taxon>Methanobrevibacter</taxon>
    </lineage>
</organism>
<reference evidence="1 2" key="1">
    <citation type="submission" date="2016-04" db="EMBL/GenBank/DDBJ databases">
        <title>Genome sequence of Methanobrevibacter cuticularis DSM 11139.</title>
        <authorList>
            <person name="Poehlein A."/>
            <person name="Seedorf H."/>
            <person name="Daniel R."/>
        </authorList>
    </citation>
    <scope>NUCLEOTIDE SEQUENCE [LARGE SCALE GENOMIC DNA]</scope>
    <source>
        <strain evidence="1 2">DSM 11139</strain>
    </source>
</reference>
<dbReference type="EMBL" id="LWMW01000126">
    <property type="protein sequence ID" value="KZX15230.1"/>
    <property type="molecule type" value="Genomic_DNA"/>
</dbReference>
<dbReference type="RefSeq" id="WP_067260237.1">
    <property type="nucleotide sequence ID" value="NZ_LWMW01000126.1"/>
</dbReference>
<keyword evidence="2" id="KW-1185">Reference proteome</keyword>
<evidence type="ECO:0008006" key="3">
    <source>
        <dbReference type="Google" id="ProtNLM"/>
    </source>
</evidence>
<evidence type="ECO:0000313" key="1">
    <source>
        <dbReference type="EMBL" id="KZX15230.1"/>
    </source>
</evidence>
<accession>A0A166D5J6</accession>
<gene>
    <name evidence="1" type="ORF">MBCUT_16900</name>
</gene>